<evidence type="ECO:0000256" key="1">
    <source>
        <dbReference type="ARBA" id="ARBA00022490"/>
    </source>
</evidence>
<dbReference type="GO" id="GO:0005737">
    <property type="term" value="C:cytoplasm"/>
    <property type="evidence" value="ECO:0007669"/>
    <property type="project" value="UniProtKB-SubCell"/>
</dbReference>
<comment type="similarity">
    <text evidence="5">Belongs to the RimM family.</text>
</comment>
<dbReference type="NCBIfam" id="TIGR02273">
    <property type="entry name" value="16S_RimM"/>
    <property type="match status" value="1"/>
</dbReference>
<dbReference type="Pfam" id="PF24986">
    <property type="entry name" value="PRC_RimM"/>
    <property type="match status" value="1"/>
</dbReference>
<comment type="subunit">
    <text evidence="5">Binds ribosomal protein uS19.</text>
</comment>
<evidence type="ECO:0000256" key="4">
    <source>
        <dbReference type="ARBA" id="ARBA00023186"/>
    </source>
</evidence>
<name>A0A6J4RYS2_9ACTN</name>
<keyword evidence="4 5" id="KW-0143">Chaperone</keyword>
<feature type="domain" description="Ribosome maturation factor RimM PRC barrel" evidence="6">
    <location>
        <begin position="96"/>
        <end position="159"/>
    </location>
</feature>
<evidence type="ECO:0000259" key="6">
    <source>
        <dbReference type="Pfam" id="PF24986"/>
    </source>
</evidence>
<accession>A0A6J4RYS2</accession>
<keyword evidence="2 5" id="KW-0690">Ribosome biogenesis</keyword>
<comment type="domain">
    <text evidence="5">The PRC barrel domain binds ribosomal protein uS19.</text>
</comment>
<dbReference type="GO" id="GO:0043022">
    <property type="term" value="F:ribosome binding"/>
    <property type="evidence" value="ECO:0007669"/>
    <property type="project" value="InterPro"/>
</dbReference>
<dbReference type="InterPro" id="IPR056792">
    <property type="entry name" value="PRC_RimM"/>
</dbReference>
<dbReference type="HAMAP" id="MF_00014">
    <property type="entry name" value="Ribosome_mat_RimM"/>
    <property type="match status" value="1"/>
</dbReference>
<dbReference type="GO" id="GO:0042274">
    <property type="term" value="P:ribosomal small subunit biogenesis"/>
    <property type="evidence" value="ECO:0007669"/>
    <property type="project" value="UniProtKB-UniRule"/>
</dbReference>
<dbReference type="Gene3D" id="2.40.30.60">
    <property type="entry name" value="RimM"/>
    <property type="match status" value="1"/>
</dbReference>
<dbReference type="EMBL" id="CADCVO010000221">
    <property type="protein sequence ID" value="CAA9485316.1"/>
    <property type="molecule type" value="Genomic_DNA"/>
</dbReference>
<comment type="subcellular location">
    <subcellularLocation>
        <location evidence="5">Cytoplasm</location>
    </subcellularLocation>
</comment>
<sequence>MPVSEWLIAGRVGRPHGLDGSFHVTRPRPALLPLGGALRIGGRDAEIVRRSGTEDRPILRLDVAGTREEVLELRAEDLLVARAAAPALEPDEWYAEDLRGLRVVDGATDVGTVRELVALPSCEVLEVERDGERSPLLIPLVRDAVRRVDVAGGTVDVDLDFLGEDA</sequence>
<dbReference type="PANTHER" id="PTHR33692">
    <property type="entry name" value="RIBOSOME MATURATION FACTOR RIMM"/>
    <property type="match status" value="1"/>
</dbReference>
<dbReference type="Gene3D" id="2.30.30.240">
    <property type="entry name" value="PRC-barrel domain"/>
    <property type="match status" value="1"/>
</dbReference>
<dbReference type="GO" id="GO:0006364">
    <property type="term" value="P:rRNA processing"/>
    <property type="evidence" value="ECO:0007669"/>
    <property type="project" value="UniProtKB-UniRule"/>
</dbReference>
<evidence type="ECO:0000313" key="7">
    <source>
        <dbReference type="EMBL" id="CAA9485316.1"/>
    </source>
</evidence>
<protein>
    <recommendedName>
        <fullName evidence="5">Ribosome maturation factor RimM</fullName>
    </recommendedName>
</protein>
<organism evidence="7">
    <name type="scientific">uncultured Solirubrobacteraceae bacterium</name>
    <dbReference type="NCBI Taxonomy" id="1162706"/>
    <lineage>
        <taxon>Bacteria</taxon>
        <taxon>Bacillati</taxon>
        <taxon>Actinomycetota</taxon>
        <taxon>Thermoleophilia</taxon>
        <taxon>Solirubrobacterales</taxon>
        <taxon>Solirubrobacteraceae</taxon>
        <taxon>environmental samples</taxon>
    </lineage>
</organism>
<dbReference type="GO" id="GO:0005840">
    <property type="term" value="C:ribosome"/>
    <property type="evidence" value="ECO:0007669"/>
    <property type="project" value="InterPro"/>
</dbReference>
<dbReference type="InterPro" id="IPR011961">
    <property type="entry name" value="RimM"/>
</dbReference>
<dbReference type="SUPFAM" id="SSF50346">
    <property type="entry name" value="PRC-barrel domain"/>
    <property type="match status" value="1"/>
</dbReference>
<dbReference type="InterPro" id="IPR036976">
    <property type="entry name" value="RimM_N_sf"/>
</dbReference>
<keyword evidence="1 5" id="KW-0963">Cytoplasm</keyword>
<dbReference type="AlphaFoldDB" id="A0A6J4RYS2"/>
<comment type="function">
    <text evidence="5">An accessory protein needed during the final step in the assembly of 30S ribosomal subunit, possibly for assembly of the head region. Essential for efficient processing of 16S rRNA. May be needed both before and after RbfA during the maturation of 16S rRNA. It has affinity for free ribosomal 30S subunits but not for 70S ribosomes.</text>
</comment>
<dbReference type="PANTHER" id="PTHR33692:SF1">
    <property type="entry name" value="RIBOSOME MATURATION FACTOR RIMM"/>
    <property type="match status" value="1"/>
</dbReference>
<reference evidence="7" key="1">
    <citation type="submission" date="2020-02" db="EMBL/GenBank/DDBJ databases">
        <authorList>
            <person name="Meier V. D."/>
        </authorList>
    </citation>
    <scope>NUCLEOTIDE SEQUENCE</scope>
    <source>
        <strain evidence="7">AVDCRST_MAG13</strain>
    </source>
</reference>
<evidence type="ECO:0000256" key="5">
    <source>
        <dbReference type="HAMAP-Rule" id="MF_00014"/>
    </source>
</evidence>
<keyword evidence="3 5" id="KW-0698">rRNA processing</keyword>
<proteinExistence type="inferred from homology"/>
<gene>
    <name evidence="5" type="primary">rimM</name>
    <name evidence="7" type="ORF">AVDCRST_MAG13-1386</name>
</gene>
<dbReference type="InterPro" id="IPR011033">
    <property type="entry name" value="PRC_barrel-like_sf"/>
</dbReference>
<evidence type="ECO:0000256" key="2">
    <source>
        <dbReference type="ARBA" id="ARBA00022517"/>
    </source>
</evidence>
<evidence type="ECO:0000256" key="3">
    <source>
        <dbReference type="ARBA" id="ARBA00022552"/>
    </source>
</evidence>